<reference evidence="3 4" key="1">
    <citation type="submission" date="2015-04" db="EMBL/GenBank/DDBJ databases">
        <title>The complete genome sequence of the hyperthermophilic, obligate iron-reducing archaeon Geoglobus ahangari strain 234T.</title>
        <authorList>
            <person name="Manzella M.P."/>
            <person name="Holmes D.E."/>
            <person name="Rocheleau J.M."/>
            <person name="Chung A."/>
            <person name="Reguera G."/>
            <person name="Kashefi K."/>
        </authorList>
    </citation>
    <scope>NUCLEOTIDE SEQUENCE [LARGE SCALE GENOMIC DNA]</scope>
    <source>
        <strain evidence="3 4">234</strain>
    </source>
</reference>
<organism evidence="3 4">
    <name type="scientific">Geoglobus ahangari</name>
    <dbReference type="NCBI Taxonomy" id="113653"/>
    <lineage>
        <taxon>Archaea</taxon>
        <taxon>Methanobacteriati</taxon>
        <taxon>Methanobacteriota</taxon>
        <taxon>Archaeoglobi</taxon>
        <taxon>Archaeoglobales</taxon>
        <taxon>Archaeoglobaceae</taxon>
        <taxon>Geoglobus</taxon>
    </lineage>
</organism>
<dbReference type="CDD" id="cd00090">
    <property type="entry name" value="HTH_ARSR"/>
    <property type="match status" value="1"/>
</dbReference>
<dbReference type="SUPFAM" id="SSF46785">
    <property type="entry name" value="Winged helix' DNA-binding domain"/>
    <property type="match status" value="1"/>
</dbReference>
<dbReference type="InParanoid" id="A0A0F7II58"/>
<dbReference type="Proteomes" id="UP000034723">
    <property type="component" value="Chromosome"/>
</dbReference>
<dbReference type="InterPro" id="IPR036388">
    <property type="entry name" value="WH-like_DNA-bd_sf"/>
</dbReference>
<evidence type="ECO:0000259" key="1">
    <source>
        <dbReference type="Pfam" id="PF19810"/>
    </source>
</evidence>
<protein>
    <submittedName>
        <fullName evidence="3">Uncharacterized protein</fullName>
    </submittedName>
</protein>
<evidence type="ECO:0000259" key="2">
    <source>
        <dbReference type="Pfam" id="PF22665"/>
    </source>
</evidence>
<dbReference type="EMBL" id="CP011267">
    <property type="protein sequence ID" value="AKG92468.1"/>
    <property type="molecule type" value="Genomic_DNA"/>
</dbReference>
<dbReference type="HOGENOM" id="CLU_103614_0_0_2"/>
<dbReference type="AlphaFoldDB" id="A0A0F7II58"/>
<dbReference type="InterPro" id="IPR036390">
    <property type="entry name" value="WH_DNA-bd_sf"/>
</dbReference>
<dbReference type="InterPro" id="IPR054162">
    <property type="entry name" value="DUF6293_C"/>
</dbReference>
<dbReference type="Pfam" id="PF22665">
    <property type="entry name" value="WHD_DUF6293"/>
    <property type="match status" value="1"/>
</dbReference>
<sequence length="228" mass="25604">MKDMKVVHVIAVGMNKDRIMESLKMSGYPIQKAYLAMPKSKEYESVAEELEKALSVLVEIEKIYVDESDVYGSAIKILSALKKEKDEGNQIYINATDAPRTLMISCYITAQLVDGKMYVALPKYEGGKEVGVDKIVEIPVPPLKKIGEDKLRILKAIYNNGKEVDSINSLIKLIEGKLEKQKAYMAQRAKMSYHLKGLEKDGLIEMRRDGKNVRITLTPLGEAFCTIN</sequence>
<dbReference type="InterPro" id="IPR011991">
    <property type="entry name" value="ArsR-like_HTH"/>
</dbReference>
<dbReference type="KEGG" id="gah:GAH_00175"/>
<evidence type="ECO:0000313" key="4">
    <source>
        <dbReference type="Proteomes" id="UP000034723"/>
    </source>
</evidence>
<name>A0A0F7II58_9EURY</name>
<feature type="domain" description="DUF6293" evidence="2">
    <location>
        <begin position="137"/>
        <end position="226"/>
    </location>
</feature>
<evidence type="ECO:0000313" key="3">
    <source>
        <dbReference type="EMBL" id="AKG92468.1"/>
    </source>
</evidence>
<keyword evidence="4" id="KW-1185">Reference proteome</keyword>
<accession>A0A0F7II58</accession>
<dbReference type="Pfam" id="PF19810">
    <property type="entry name" value="HFX_2341_N"/>
    <property type="match status" value="1"/>
</dbReference>
<feature type="domain" description="HFX-2341-like N-terminal" evidence="1">
    <location>
        <begin position="7"/>
        <end position="122"/>
    </location>
</feature>
<dbReference type="InterPro" id="IPR046260">
    <property type="entry name" value="HFX_2341-like_N"/>
</dbReference>
<proteinExistence type="predicted"/>
<gene>
    <name evidence="3" type="ORF">GAH_00175</name>
</gene>
<dbReference type="Gene3D" id="1.10.10.10">
    <property type="entry name" value="Winged helix-like DNA-binding domain superfamily/Winged helix DNA-binding domain"/>
    <property type="match status" value="1"/>
</dbReference>